<proteinExistence type="predicted"/>
<organism evidence="4 5">
    <name type="scientific">Delftia acidovorans</name>
    <name type="common">Pseudomonas acidovorans</name>
    <name type="synonym">Comamonas acidovorans</name>
    <dbReference type="NCBI Taxonomy" id="80866"/>
    <lineage>
        <taxon>Bacteria</taxon>
        <taxon>Pseudomonadati</taxon>
        <taxon>Pseudomonadota</taxon>
        <taxon>Betaproteobacteria</taxon>
        <taxon>Burkholderiales</taxon>
        <taxon>Comamonadaceae</taxon>
        <taxon>Delftia</taxon>
    </lineage>
</organism>
<evidence type="ECO:0000313" key="5">
    <source>
        <dbReference type="Proteomes" id="UP000594778"/>
    </source>
</evidence>
<keyword evidence="2" id="KW-0732">Signal</keyword>
<dbReference type="PANTHER" id="PTHR35580:SF1">
    <property type="entry name" value="PHYTASE-LIKE DOMAIN-CONTAINING PROTEIN"/>
    <property type="match status" value="1"/>
</dbReference>
<dbReference type="InterPro" id="IPR057708">
    <property type="entry name" value="DUF7948"/>
</dbReference>
<evidence type="ECO:0000259" key="3">
    <source>
        <dbReference type="Pfam" id="PF25778"/>
    </source>
</evidence>
<protein>
    <recommendedName>
        <fullName evidence="3">DUF7948 domain-containing protein</fullName>
    </recommendedName>
</protein>
<gene>
    <name evidence="4" type="ORF">I6G66_11920</name>
</gene>
<feature type="signal peptide" evidence="2">
    <location>
        <begin position="1"/>
        <end position="24"/>
    </location>
</feature>
<keyword evidence="1" id="KW-0472">Membrane</keyword>
<keyword evidence="1" id="KW-0812">Transmembrane</keyword>
<feature type="chain" id="PRO_5032311959" description="DUF7948 domain-containing protein" evidence="2">
    <location>
        <begin position="25"/>
        <end position="881"/>
    </location>
</feature>
<dbReference type="Pfam" id="PF25778">
    <property type="entry name" value="DUF7948"/>
    <property type="match status" value="1"/>
</dbReference>
<accession>A0A7T2W1D7</accession>
<name>A0A7T2W1D7_DELAC</name>
<feature type="domain" description="DUF7948" evidence="3">
    <location>
        <begin position="52"/>
        <end position="265"/>
    </location>
</feature>
<keyword evidence="1" id="KW-1133">Transmembrane helix</keyword>
<dbReference type="Proteomes" id="UP000594778">
    <property type="component" value="Chromosome"/>
</dbReference>
<dbReference type="RefSeq" id="WP_197957053.1">
    <property type="nucleotide sequence ID" value="NZ_CP065668.1"/>
</dbReference>
<evidence type="ECO:0000313" key="4">
    <source>
        <dbReference type="EMBL" id="QPS10645.1"/>
    </source>
</evidence>
<dbReference type="InterPro" id="IPR052918">
    <property type="entry name" value="Motility_Chemotaxis_Reg"/>
</dbReference>
<dbReference type="PANTHER" id="PTHR35580">
    <property type="entry name" value="CELL SURFACE GLYCOPROTEIN (S-LAYER PROTEIN)-LIKE PROTEIN"/>
    <property type="match status" value="1"/>
</dbReference>
<dbReference type="AlphaFoldDB" id="A0A7T2W1D7"/>
<sequence length="881" mass="88644">MQSFPLAKMFVLWAAWAAQGAAQAAVDSNVAQGPPSEPALVQQAMQALAVPFEANGGQFDERVAFVARTFAGAIYVTRQGRIVYSLPGPVAAAGSDARAHAGKATPPTTRKAGWSLTETLAGAMPLAPVGGDAATAQVTRFSGPHGYQAATYRNVHLGQAWPGVAVELAARGSNVEKLFHVAPHADAGQIQVRVDGALSLRLGEGGELIATTGHGDVAYTAPVAFQEIEGRRVDVPVRYALSAAGDGYSFALGAHDRRLPLVIDPLLQSTYLGGAVGDEVRALALDTATGDVVVGGETSSLDFPGTLGGAQPAFGGGTARDGTDAFVARLSGDLKTLRQSTYLGGADGDHVIALAIDAATGDVVVGGRTASTNFPSTRGGAQPAYGGDYDAFVARLSGDLKTLRQSTYLGGTGEDYVTLAIDAATGDVVVGGRTYSTDLPGTQGGAQPAYGDFGDAFVARLSGDLKTLRQSTYLGGTGQDYALALAIDAATGDVVVGGATSWSTDFPGTQGGAQPAYGGGFQDAFVARLSGDLKTLRQSTYLGGTGQDYAYALAIDAATGDVVVGGITSSTDFPSTQGGAQPASGAGGQDAFVARLSDDLKTLRQSTYLGGTGQDNVYALAIDTGTGDVMVGGWTFSTDFPGAPGGAQPALGGWRDGFVARLSGDLKTLRQSTFLGGASQDHTNTLAIDAATGDVVVGGLTYSTDFPGILGGAQPAYGGGFADAFVARLSGDLKALSPQAITFPPQPGQNLVAGGRFAIDPPATASSGLPVSYASATPAVCTVAGSTVTMVGAGTCTLVASQAGNAQWLPAADATQNVLIQDTTGLVPIGPPTTPPTTPPTVPPTAPGAATAIPTLGWGSLALLGLLAGALGAARLQRQRP</sequence>
<reference evidence="4 5" key="1">
    <citation type="submission" date="2020-12" db="EMBL/GenBank/DDBJ databases">
        <title>FDA dAtabase for Regulatory Grade micrObial Sequences (FDA-ARGOS): Supporting development and validation of Infectious Disease Dx tests.</title>
        <authorList>
            <person name="Sproer C."/>
            <person name="Gronow S."/>
            <person name="Severitt S."/>
            <person name="Schroder I."/>
            <person name="Tallon L."/>
            <person name="Sadzewicz L."/>
            <person name="Zhao X."/>
            <person name="Boylan J."/>
            <person name="Ott S."/>
            <person name="Bowen H."/>
            <person name="Vavikolanu K."/>
            <person name="Mehta A."/>
            <person name="Aluvathingal J."/>
            <person name="Nadendla S."/>
            <person name="Lowell S."/>
            <person name="Myers T."/>
            <person name="Yan Y."/>
            <person name="Sichtig H."/>
        </authorList>
    </citation>
    <scope>NUCLEOTIDE SEQUENCE [LARGE SCALE GENOMIC DNA]</scope>
    <source>
        <strain evidence="4 5">FDAARGOS_909</strain>
    </source>
</reference>
<feature type="transmembrane region" description="Helical" evidence="1">
    <location>
        <begin position="856"/>
        <end position="876"/>
    </location>
</feature>
<evidence type="ECO:0000256" key="2">
    <source>
        <dbReference type="SAM" id="SignalP"/>
    </source>
</evidence>
<dbReference type="EMBL" id="CP065668">
    <property type="protein sequence ID" value="QPS10645.1"/>
    <property type="molecule type" value="Genomic_DNA"/>
</dbReference>
<evidence type="ECO:0000256" key="1">
    <source>
        <dbReference type="SAM" id="Phobius"/>
    </source>
</evidence>